<accession>A0A6N9HJT6</accession>
<dbReference type="Gene3D" id="3.40.50.1820">
    <property type="entry name" value="alpha/beta hydrolase"/>
    <property type="match status" value="1"/>
</dbReference>
<gene>
    <name evidence="2" type="ORF">GTP41_16885</name>
</gene>
<evidence type="ECO:0000313" key="3">
    <source>
        <dbReference type="Proteomes" id="UP000448575"/>
    </source>
</evidence>
<name>A0A6N9HJT6_9BURK</name>
<sequence length="286" mass="32323">MTKPKVHFAHANSYPSGTYRQFFEYLGRDFEVQALDMHGHNPEFPVEDGWAKLVEELVAELEARYSEPVILVGHSLGGMLSLMAAARRPDLARCVVMLDSPVVAGWRATVWRLFKGTRLADRYSPARFSAKRRNVWPGHKEAMRHFASKEIFGAWAPGVLQDYLEHGLVEHPEGVQLRFTREAETAIYRTLPHHIGDLVKGQFPVPVAYVAGDNSEENRQAGLEHTRKLVGRNFRMMRGSHLFPMEMPRQAAELTRDLIRQMLGDALHTTPAPGAVPTAEPQRLRA</sequence>
<dbReference type="InterPro" id="IPR029058">
    <property type="entry name" value="AB_hydrolase_fold"/>
</dbReference>
<keyword evidence="3" id="KW-1185">Reference proteome</keyword>
<dbReference type="SUPFAM" id="SSF53474">
    <property type="entry name" value="alpha/beta-Hydrolases"/>
    <property type="match status" value="1"/>
</dbReference>
<feature type="domain" description="AB hydrolase-1" evidence="1">
    <location>
        <begin position="8"/>
        <end position="253"/>
    </location>
</feature>
<evidence type="ECO:0000313" key="2">
    <source>
        <dbReference type="EMBL" id="MYN03770.1"/>
    </source>
</evidence>
<dbReference type="Pfam" id="PF12697">
    <property type="entry name" value="Abhydrolase_6"/>
    <property type="match status" value="1"/>
</dbReference>
<dbReference type="Proteomes" id="UP000448575">
    <property type="component" value="Unassembled WGS sequence"/>
</dbReference>
<dbReference type="GO" id="GO:0016787">
    <property type="term" value="F:hydrolase activity"/>
    <property type="evidence" value="ECO:0007669"/>
    <property type="project" value="UniProtKB-KW"/>
</dbReference>
<dbReference type="InterPro" id="IPR050266">
    <property type="entry name" value="AB_hydrolase_sf"/>
</dbReference>
<organism evidence="2 3">
    <name type="scientific">Pseudoduganella guangdongensis</name>
    <dbReference type="NCBI Taxonomy" id="2692179"/>
    <lineage>
        <taxon>Bacteria</taxon>
        <taxon>Pseudomonadati</taxon>
        <taxon>Pseudomonadota</taxon>
        <taxon>Betaproteobacteria</taxon>
        <taxon>Burkholderiales</taxon>
        <taxon>Oxalobacteraceae</taxon>
        <taxon>Telluria group</taxon>
        <taxon>Pseudoduganella</taxon>
    </lineage>
</organism>
<dbReference type="RefSeq" id="WP_161026735.1">
    <property type="nucleotide sequence ID" value="NZ_WWCJ01000011.1"/>
</dbReference>
<proteinExistence type="predicted"/>
<dbReference type="EMBL" id="WWCJ01000011">
    <property type="protein sequence ID" value="MYN03770.1"/>
    <property type="molecule type" value="Genomic_DNA"/>
</dbReference>
<comment type="caution">
    <text evidence="2">The sequence shown here is derived from an EMBL/GenBank/DDBJ whole genome shotgun (WGS) entry which is preliminary data.</text>
</comment>
<reference evidence="2 3" key="1">
    <citation type="submission" date="2019-12" db="EMBL/GenBank/DDBJ databases">
        <title>Novel species isolated from a subtropical stream in China.</title>
        <authorList>
            <person name="Lu H."/>
        </authorList>
    </citation>
    <scope>NUCLEOTIDE SEQUENCE [LARGE SCALE GENOMIC DNA]</scope>
    <source>
        <strain evidence="2 3">DS3</strain>
    </source>
</reference>
<keyword evidence="2" id="KW-0378">Hydrolase</keyword>
<evidence type="ECO:0000259" key="1">
    <source>
        <dbReference type="Pfam" id="PF12697"/>
    </source>
</evidence>
<dbReference type="PANTHER" id="PTHR43798">
    <property type="entry name" value="MONOACYLGLYCEROL LIPASE"/>
    <property type="match status" value="1"/>
</dbReference>
<protein>
    <submittedName>
        <fullName evidence="2">Alpha/beta fold hydrolase</fullName>
    </submittedName>
</protein>
<dbReference type="InterPro" id="IPR000073">
    <property type="entry name" value="AB_hydrolase_1"/>
</dbReference>
<dbReference type="AlphaFoldDB" id="A0A6N9HJT6"/>